<protein>
    <recommendedName>
        <fullName evidence="3">Transcriptional regulator</fullName>
    </recommendedName>
</protein>
<gene>
    <name evidence="1" type="ORF">CD32_20320</name>
</gene>
<evidence type="ECO:0000313" key="1">
    <source>
        <dbReference type="EMBL" id="KGR81693.1"/>
    </source>
</evidence>
<dbReference type="InterPro" id="IPR043128">
    <property type="entry name" value="Rev_trsase/Diguanyl_cyclase"/>
</dbReference>
<organism evidence="1 2">
    <name type="scientific">Lysinibacillus odysseyi 34hs-1 = NBRC 100172</name>
    <dbReference type="NCBI Taxonomy" id="1220589"/>
    <lineage>
        <taxon>Bacteria</taxon>
        <taxon>Bacillati</taxon>
        <taxon>Bacillota</taxon>
        <taxon>Bacilli</taxon>
        <taxon>Bacillales</taxon>
        <taxon>Bacillaceae</taxon>
        <taxon>Lysinibacillus</taxon>
    </lineage>
</organism>
<dbReference type="STRING" id="1220589.CD32_20320"/>
<reference evidence="1 2" key="1">
    <citation type="submission" date="2014-02" db="EMBL/GenBank/DDBJ databases">
        <title>Draft genome sequence of Lysinibacillus odysseyi NBRC 100172.</title>
        <authorList>
            <person name="Zhang F."/>
            <person name="Wang G."/>
            <person name="Zhang L."/>
        </authorList>
    </citation>
    <scope>NUCLEOTIDE SEQUENCE [LARGE SCALE GENOMIC DNA]</scope>
    <source>
        <strain evidence="1 2">NBRC 100172</strain>
    </source>
</reference>
<proteinExistence type="predicted"/>
<dbReference type="AlphaFoldDB" id="A0A0A3IFU4"/>
<keyword evidence="2" id="KW-1185">Reference proteome</keyword>
<name>A0A0A3IFU4_9BACI</name>
<evidence type="ECO:0008006" key="3">
    <source>
        <dbReference type="Google" id="ProtNLM"/>
    </source>
</evidence>
<dbReference type="OrthoDB" id="4986073at2"/>
<dbReference type="Gene3D" id="3.30.70.270">
    <property type="match status" value="1"/>
</dbReference>
<accession>A0A0A3IFU4</accession>
<evidence type="ECO:0000313" key="2">
    <source>
        <dbReference type="Proteomes" id="UP000030437"/>
    </source>
</evidence>
<dbReference type="Proteomes" id="UP000030437">
    <property type="component" value="Unassembled WGS sequence"/>
</dbReference>
<comment type="caution">
    <text evidence="1">The sequence shown here is derived from an EMBL/GenBank/DDBJ whole genome shotgun (WGS) entry which is preliminary data.</text>
</comment>
<sequence length="421" mass="48930">MLKVGFIGPLWIEKTIKRCFAMFPHLEVQYLLSDEIYDALAFTRELAEEVDCLLYSSRATYQLVQQSMKLHIESYYIPLKGAGLYEALFHLTRNRDIRFISIDGISEQYIETAMSSIDGISFESFEYFNSFMELDRIIQRHLEVKGEKNNFGVITSLKKVEEALARVGIPVVWLKPTKEDIIVCIERMMLSSSQRRQRENQIVFGKLTTISPINESLTQKQRLLRKEKLERDLYSYIEEMNGHIFRMSDQEYHFIVQRGEFERVTEGYKVLNILKEIKNIKNHMLHIGIGFGISIPSAVFHADLAHRQCQQYAANTAFIVNEKRHVIGPLELQAPTVYQLNGPSEKGKFKIKQIELLKMYVAKNELNHFTSDEVANVLKVTKRTANRIISGWIDNGIVEWSGLEKVNDRGRPRQCYKFRGD</sequence>
<dbReference type="RefSeq" id="WP_036158390.1">
    <property type="nucleotide sequence ID" value="NZ_AVCX01000001.1"/>
</dbReference>
<dbReference type="eggNOG" id="COG2345">
    <property type="taxonomic scope" value="Bacteria"/>
</dbReference>
<dbReference type="EMBL" id="JPVP01000060">
    <property type="protein sequence ID" value="KGR81693.1"/>
    <property type="molecule type" value="Genomic_DNA"/>
</dbReference>